<protein>
    <recommendedName>
        <fullName evidence="5">Adenosine deaminase</fullName>
        <ecNumber evidence="4">3.5.4.4</ecNumber>
    </recommendedName>
</protein>
<comment type="cofactor">
    <cofactor evidence="1">
        <name>Zn(2+)</name>
        <dbReference type="ChEBI" id="CHEBI:29105"/>
    </cofactor>
</comment>
<evidence type="ECO:0000256" key="7">
    <source>
        <dbReference type="ARBA" id="ARBA00022801"/>
    </source>
</evidence>
<dbReference type="Gene3D" id="3.20.20.140">
    <property type="entry name" value="Metal-dependent hydrolases"/>
    <property type="match status" value="1"/>
</dbReference>
<dbReference type="PROSITE" id="PS00485">
    <property type="entry name" value="A_DEAMINASE"/>
    <property type="match status" value="1"/>
</dbReference>
<dbReference type="InterPro" id="IPR006330">
    <property type="entry name" value="Ado/ade_deaminase"/>
</dbReference>
<dbReference type="Proteomes" id="UP000298663">
    <property type="component" value="Chromosome X"/>
</dbReference>
<dbReference type="FunFam" id="3.20.20.140:FF:000057">
    <property type="entry name" value="Adenosine deaminase"/>
    <property type="match status" value="1"/>
</dbReference>
<dbReference type="GO" id="GO:0043103">
    <property type="term" value="P:hypoxanthine salvage"/>
    <property type="evidence" value="ECO:0007669"/>
    <property type="project" value="TreeGrafter"/>
</dbReference>
<feature type="domain" description="Adenosine deaminase" evidence="9">
    <location>
        <begin position="20"/>
        <end position="361"/>
    </location>
</feature>
<keyword evidence="7" id="KW-0378">Hydrolase</keyword>
<comment type="similarity">
    <text evidence="3">Belongs to the metallo-dependent hydrolases superfamily. Adenosine and AMP deaminases family.</text>
</comment>
<reference evidence="10 11" key="1">
    <citation type="journal article" date="2015" name="Genome Biol.">
        <title>Comparative genomics of Steinernema reveals deeply conserved gene regulatory networks.</title>
        <authorList>
            <person name="Dillman A.R."/>
            <person name="Macchietto M."/>
            <person name="Porter C.F."/>
            <person name="Rogers A."/>
            <person name="Williams B."/>
            <person name="Antoshechkin I."/>
            <person name="Lee M.M."/>
            <person name="Goodwin Z."/>
            <person name="Lu X."/>
            <person name="Lewis E.E."/>
            <person name="Goodrich-Blair H."/>
            <person name="Stock S.P."/>
            <person name="Adams B.J."/>
            <person name="Sternberg P.W."/>
            <person name="Mortazavi A."/>
        </authorList>
    </citation>
    <scope>NUCLEOTIDE SEQUENCE [LARGE SCALE GENOMIC DNA]</scope>
    <source>
        <strain evidence="10 11">ALL</strain>
    </source>
</reference>
<comment type="subcellular location">
    <subcellularLocation>
        <location evidence="2">Cell membrane</location>
        <topology evidence="2">Peripheral membrane protein</topology>
        <orientation evidence="2">Extracellular side</orientation>
    </subcellularLocation>
</comment>
<keyword evidence="8" id="KW-0862">Zinc</keyword>
<evidence type="ECO:0000313" key="11">
    <source>
        <dbReference type="Proteomes" id="UP000298663"/>
    </source>
</evidence>
<dbReference type="GO" id="GO:0060169">
    <property type="term" value="P:negative regulation of adenosine receptor signaling pathway"/>
    <property type="evidence" value="ECO:0007669"/>
    <property type="project" value="TreeGrafter"/>
</dbReference>
<proteinExistence type="inferred from homology"/>
<evidence type="ECO:0000256" key="1">
    <source>
        <dbReference type="ARBA" id="ARBA00001947"/>
    </source>
</evidence>
<evidence type="ECO:0000259" key="9">
    <source>
        <dbReference type="Pfam" id="PF00962"/>
    </source>
</evidence>
<dbReference type="GO" id="GO:0005829">
    <property type="term" value="C:cytosol"/>
    <property type="evidence" value="ECO:0007669"/>
    <property type="project" value="TreeGrafter"/>
</dbReference>
<dbReference type="InterPro" id="IPR006650">
    <property type="entry name" value="A/AMP_deam_AS"/>
</dbReference>
<dbReference type="PANTHER" id="PTHR11409">
    <property type="entry name" value="ADENOSINE DEAMINASE"/>
    <property type="match status" value="1"/>
</dbReference>
<dbReference type="EC" id="3.5.4.4" evidence="4"/>
<evidence type="ECO:0000313" key="10">
    <source>
        <dbReference type="EMBL" id="TMS40071.1"/>
    </source>
</evidence>
<dbReference type="NCBIfam" id="TIGR01430">
    <property type="entry name" value="aden_deam"/>
    <property type="match status" value="1"/>
</dbReference>
<dbReference type="AlphaFoldDB" id="A0A4U8V2C2"/>
<evidence type="ECO:0000256" key="2">
    <source>
        <dbReference type="ARBA" id="ARBA00004296"/>
    </source>
</evidence>
<organism evidence="10 11">
    <name type="scientific">Steinernema carpocapsae</name>
    <name type="common">Entomopathogenic nematode</name>
    <dbReference type="NCBI Taxonomy" id="34508"/>
    <lineage>
        <taxon>Eukaryota</taxon>
        <taxon>Metazoa</taxon>
        <taxon>Ecdysozoa</taxon>
        <taxon>Nematoda</taxon>
        <taxon>Chromadorea</taxon>
        <taxon>Rhabditida</taxon>
        <taxon>Tylenchina</taxon>
        <taxon>Panagrolaimomorpha</taxon>
        <taxon>Strongyloidoidea</taxon>
        <taxon>Steinernematidae</taxon>
        <taxon>Steinernema</taxon>
    </lineage>
</organism>
<evidence type="ECO:0000256" key="4">
    <source>
        <dbReference type="ARBA" id="ARBA00012784"/>
    </source>
</evidence>
<dbReference type="GO" id="GO:0009897">
    <property type="term" value="C:external side of plasma membrane"/>
    <property type="evidence" value="ECO:0007669"/>
    <property type="project" value="TreeGrafter"/>
</dbReference>
<reference evidence="10 11" key="2">
    <citation type="journal article" date="2019" name="G3 (Bethesda)">
        <title>Hybrid Assembly of the Genome of the Entomopathogenic Nematode Steinernema carpocapsae Identifies the X-Chromosome.</title>
        <authorList>
            <person name="Serra L."/>
            <person name="Macchietto M."/>
            <person name="Macias-Munoz A."/>
            <person name="McGill C.J."/>
            <person name="Rodriguez I.M."/>
            <person name="Rodriguez B."/>
            <person name="Murad R."/>
            <person name="Mortazavi A."/>
        </authorList>
    </citation>
    <scope>NUCLEOTIDE SEQUENCE [LARGE SCALE GENOMIC DNA]</scope>
    <source>
        <strain evidence="10 11">ALL</strain>
    </source>
</reference>
<evidence type="ECO:0000256" key="6">
    <source>
        <dbReference type="ARBA" id="ARBA00022723"/>
    </source>
</evidence>
<dbReference type="Pfam" id="PF00962">
    <property type="entry name" value="A_deaminase"/>
    <property type="match status" value="1"/>
</dbReference>
<dbReference type="SUPFAM" id="SSF51556">
    <property type="entry name" value="Metallo-dependent hydrolases"/>
    <property type="match status" value="1"/>
</dbReference>
<dbReference type="OrthoDB" id="272271at2759"/>
<dbReference type="GO" id="GO:0046103">
    <property type="term" value="P:inosine biosynthetic process"/>
    <property type="evidence" value="ECO:0007669"/>
    <property type="project" value="TreeGrafter"/>
</dbReference>
<dbReference type="GO" id="GO:0046872">
    <property type="term" value="F:metal ion binding"/>
    <property type="evidence" value="ECO:0007669"/>
    <property type="project" value="UniProtKB-KW"/>
</dbReference>
<dbReference type="GO" id="GO:0004000">
    <property type="term" value="F:adenosine deaminase activity"/>
    <property type="evidence" value="ECO:0007669"/>
    <property type="project" value="TreeGrafter"/>
</dbReference>
<dbReference type="GO" id="GO:0009168">
    <property type="term" value="P:purine ribonucleoside monophosphate biosynthetic process"/>
    <property type="evidence" value="ECO:0007669"/>
    <property type="project" value="InterPro"/>
</dbReference>
<dbReference type="GO" id="GO:0006154">
    <property type="term" value="P:adenosine catabolic process"/>
    <property type="evidence" value="ECO:0007669"/>
    <property type="project" value="TreeGrafter"/>
</dbReference>
<dbReference type="EMBL" id="CM016762">
    <property type="protein sequence ID" value="TMS40071.1"/>
    <property type="molecule type" value="Genomic_DNA"/>
</dbReference>
<sequence>MHVISSPVVSSEDFETLNFPKVELHLHLDGSIRYRTILDLAQAKHIDLKGAKTVEDVKKLVVTHTPASLSKVLAAFEIFLPCVTGDAEAIERIAYELCEDQAKNGVVYFETRYSPHLLSSTANHNHALEHLKDKLCPRGVVEAVKRGLDRGSRAFDVKANSILCCIRGFEDWNHEVLELATFFKDKGVVGIDVAGCAHGADEQYEPSVIAVFQEAARRGINRTVHAGESGGPKEVVTAIDTMKAQRIGHGYRLVHDEAAYQKYAVEKHTHLEGCPYSSIMTGAVPLDWPNHPIRRWVKDRVNFSLSTDDPTCFDNSMMSELVLARKELGLTVHQLWQCQYNAAEASFLPPSEKKQLLVQIIRAEPDEDPKH</sequence>
<keyword evidence="6" id="KW-0479">Metal-binding</keyword>
<dbReference type="PANTHER" id="PTHR11409:SF43">
    <property type="entry name" value="ADENOSINE DEAMINASE"/>
    <property type="match status" value="1"/>
</dbReference>
<dbReference type="InterPro" id="IPR001365">
    <property type="entry name" value="A_deaminase_dom"/>
</dbReference>
<gene>
    <name evidence="10" type="ORF">L596_006497</name>
</gene>
<accession>A0A4U8V2C2</accession>
<dbReference type="InterPro" id="IPR032466">
    <property type="entry name" value="Metal_Hydrolase"/>
</dbReference>
<name>A0A4U8V2C2_STECR</name>
<evidence type="ECO:0000256" key="5">
    <source>
        <dbReference type="ARBA" id="ARBA00018099"/>
    </source>
</evidence>
<keyword evidence="11" id="KW-1185">Reference proteome</keyword>
<evidence type="ECO:0000256" key="3">
    <source>
        <dbReference type="ARBA" id="ARBA00006676"/>
    </source>
</evidence>
<evidence type="ECO:0000256" key="8">
    <source>
        <dbReference type="ARBA" id="ARBA00022833"/>
    </source>
</evidence>
<dbReference type="STRING" id="34508.A0A4U8V2C2"/>